<keyword evidence="6" id="KW-0663">Pyridoxal phosphate</keyword>
<dbReference type="InterPro" id="IPR011060">
    <property type="entry name" value="RibuloseP-bd_barrel"/>
</dbReference>
<keyword evidence="7" id="KW-0315">Glutamine amidotransferase</keyword>
<dbReference type="Pfam" id="PF01174">
    <property type="entry name" value="SNO"/>
    <property type="match status" value="1"/>
</dbReference>
<keyword evidence="8" id="KW-0456">Lyase</keyword>
<comment type="similarity">
    <text evidence="2 12">Belongs to the PdxS/SNZ family.</text>
</comment>
<organism evidence="15">
    <name type="scientific">Coccolithus braarudii</name>
    <dbReference type="NCBI Taxonomy" id="221442"/>
    <lineage>
        <taxon>Eukaryota</taxon>
        <taxon>Haptista</taxon>
        <taxon>Haptophyta</taxon>
        <taxon>Prymnesiophyceae</taxon>
        <taxon>Coccolithales</taxon>
        <taxon>Coccolithaceae</taxon>
        <taxon>Coccolithus</taxon>
    </lineage>
</organism>
<dbReference type="InterPro" id="IPR029062">
    <property type="entry name" value="Class_I_gatase-like"/>
</dbReference>
<feature type="signal peptide" evidence="13">
    <location>
        <begin position="1"/>
        <end position="22"/>
    </location>
</feature>
<dbReference type="EC" id="4.3.3.6" evidence="4"/>
<dbReference type="PROSITE" id="PS51129">
    <property type="entry name" value="PDXS_SNZ_2"/>
    <property type="match status" value="1"/>
</dbReference>
<comment type="pathway">
    <text evidence="1">Cofactor biosynthesis; pyridoxal 5'-phosphate biosynthesis.</text>
</comment>
<dbReference type="EMBL" id="HBEY01031096">
    <property type="protein sequence ID" value="CAD8611368.1"/>
    <property type="molecule type" value="Transcribed_RNA"/>
</dbReference>
<comment type="similarity">
    <text evidence="3">Belongs to the glutaminase PdxT/SNO family.</text>
</comment>
<dbReference type="FunFam" id="3.40.50.880:FF:000010">
    <property type="entry name" value="uncharacterized protein LOC100176842 isoform X2"/>
    <property type="match status" value="1"/>
</dbReference>
<dbReference type="FunFam" id="3.20.20.70:FF:000001">
    <property type="entry name" value="Pyridoxine biosynthesis protein PDX1"/>
    <property type="match status" value="1"/>
</dbReference>
<evidence type="ECO:0000256" key="6">
    <source>
        <dbReference type="ARBA" id="ARBA00022898"/>
    </source>
</evidence>
<feature type="chain" id="PRO_5030522060" description="pyridoxal 5'-phosphate synthase (glutamine hydrolyzing)" evidence="13">
    <location>
        <begin position="23"/>
        <end position="570"/>
    </location>
</feature>
<dbReference type="CDD" id="cd01749">
    <property type="entry name" value="GATase1_PB"/>
    <property type="match status" value="1"/>
</dbReference>
<dbReference type="GO" id="GO:0006520">
    <property type="term" value="P:amino acid metabolic process"/>
    <property type="evidence" value="ECO:0007669"/>
    <property type="project" value="TreeGrafter"/>
</dbReference>
<evidence type="ECO:0000256" key="11">
    <source>
        <dbReference type="ARBA" id="ARBA00049534"/>
    </source>
</evidence>
<dbReference type="PANTHER" id="PTHR31829">
    <property type="entry name" value="PYRIDOXAL 5'-PHOSPHATE SYNTHASE SUBUNIT SNZ1-RELATED"/>
    <property type="match status" value="1"/>
</dbReference>
<evidence type="ECO:0000256" key="2">
    <source>
        <dbReference type="ARBA" id="ARBA00007281"/>
    </source>
</evidence>
<dbReference type="PROSITE" id="PS01236">
    <property type="entry name" value="PDXT_SNO_1"/>
    <property type="match status" value="1"/>
</dbReference>
<evidence type="ECO:0000256" key="5">
    <source>
        <dbReference type="ARBA" id="ARBA00022801"/>
    </source>
</evidence>
<name>A0A7S0LGW8_9EUKA</name>
<dbReference type="GO" id="GO:0042823">
    <property type="term" value="P:pyridoxal phosphate biosynthetic process"/>
    <property type="evidence" value="ECO:0007669"/>
    <property type="project" value="InterPro"/>
</dbReference>
<evidence type="ECO:0000256" key="8">
    <source>
        <dbReference type="ARBA" id="ARBA00023239"/>
    </source>
</evidence>
<evidence type="ECO:0000259" key="14">
    <source>
        <dbReference type="Pfam" id="PF01680"/>
    </source>
</evidence>
<keyword evidence="5" id="KW-0378">Hydrolase</keyword>
<dbReference type="PROSITE" id="PS51273">
    <property type="entry name" value="GATASE_TYPE_1"/>
    <property type="match status" value="1"/>
</dbReference>
<evidence type="ECO:0000256" key="3">
    <source>
        <dbReference type="ARBA" id="ARBA00008345"/>
    </source>
</evidence>
<dbReference type="SUPFAM" id="SSF51366">
    <property type="entry name" value="Ribulose-phoshate binding barrel"/>
    <property type="match status" value="1"/>
</dbReference>
<dbReference type="PANTHER" id="PTHR31829:SF0">
    <property type="entry name" value="PYRIDOXAL 5'-PHOSPHATE SYNTHASE SUBUNIT SNZ1-RELATED"/>
    <property type="match status" value="1"/>
</dbReference>
<dbReference type="GO" id="GO:0008615">
    <property type="term" value="P:pyridoxine biosynthetic process"/>
    <property type="evidence" value="ECO:0007669"/>
    <property type="project" value="TreeGrafter"/>
</dbReference>
<comment type="catalytic activity">
    <reaction evidence="10">
        <text>aldehydo-D-ribose 5-phosphate + D-glyceraldehyde 3-phosphate + L-glutamine = pyridoxal 5'-phosphate + L-glutamate + phosphate + 3 H2O + H(+)</text>
        <dbReference type="Rhea" id="RHEA:31507"/>
        <dbReference type="ChEBI" id="CHEBI:15377"/>
        <dbReference type="ChEBI" id="CHEBI:15378"/>
        <dbReference type="ChEBI" id="CHEBI:29985"/>
        <dbReference type="ChEBI" id="CHEBI:43474"/>
        <dbReference type="ChEBI" id="CHEBI:58273"/>
        <dbReference type="ChEBI" id="CHEBI:58359"/>
        <dbReference type="ChEBI" id="CHEBI:59776"/>
        <dbReference type="ChEBI" id="CHEBI:597326"/>
        <dbReference type="EC" id="4.3.3.6"/>
    </reaction>
</comment>
<comment type="catalytic activity">
    <reaction evidence="11">
        <text>L-glutamine + H2O = L-glutamate + NH4(+)</text>
        <dbReference type="Rhea" id="RHEA:15889"/>
        <dbReference type="ChEBI" id="CHEBI:15377"/>
        <dbReference type="ChEBI" id="CHEBI:28938"/>
        <dbReference type="ChEBI" id="CHEBI:29985"/>
        <dbReference type="ChEBI" id="CHEBI:58359"/>
        <dbReference type="EC" id="3.5.1.2"/>
    </reaction>
</comment>
<dbReference type="NCBIfam" id="TIGR03800">
    <property type="entry name" value="PLP_synth_Pdx2"/>
    <property type="match status" value="1"/>
</dbReference>
<dbReference type="GO" id="GO:0004359">
    <property type="term" value="F:glutaminase activity"/>
    <property type="evidence" value="ECO:0007669"/>
    <property type="project" value="UniProtKB-EC"/>
</dbReference>
<keyword evidence="9" id="KW-0704">Schiff base</keyword>
<dbReference type="Pfam" id="PF01680">
    <property type="entry name" value="SOR_SNZ"/>
    <property type="match status" value="1"/>
</dbReference>
<dbReference type="InterPro" id="IPR021196">
    <property type="entry name" value="PdxT/SNO_CS"/>
</dbReference>
<evidence type="ECO:0000256" key="13">
    <source>
        <dbReference type="SAM" id="SignalP"/>
    </source>
</evidence>
<accession>A0A7S0LGW8</accession>
<dbReference type="PROSITE" id="PS51130">
    <property type="entry name" value="PDXT_SNO_2"/>
    <property type="match status" value="1"/>
</dbReference>
<dbReference type="NCBIfam" id="NF003215">
    <property type="entry name" value="PRK04180.1"/>
    <property type="match status" value="1"/>
</dbReference>
<evidence type="ECO:0000256" key="1">
    <source>
        <dbReference type="ARBA" id="ARBA00004737"/>
    </source>
</evidence>
<evidence type="ECO:0000256" key="4">
    <source>
        <dbReference type="ARBA" id="ARBA00012084"/>
    </source>
</evidence>
<proteinExistence type="inferred from homology"/>
<dbReference type="Gene3D" id="3.20.20.70">
    <property type="entry name" value="Aldolase class I"/>
    <property type="match status" value="1"/>
</dbReference>
<evidence type="ECO:0000256" key="9">
    <source>
        <dbReference type="ARBA" id="ARBA00023270"/>
    </source>
</evidence>
<keyword evidence="13" id="KW-0732">Signal</keyword>
<dbReference type="HAMAP" id="MF_01615">
    <property type="entry name" value="PdxT"/>
    <property type="match status" value="1"/>
</dbReference>
<dbReference type="InterPro" id="IPR013785">
    <property type="entry name" value="Aldolase_TIM"/>
</dbReference>
<protein>
    <recommendedName>
        <fullName evidence="4">pyridoxal 5'-phosphate synthase (glutamine hydrolyzing)</fullName>
        <ecNumber evidence="4">4.3.3.6</ecNumber>
    </recommendedName>
</protein>
<dbReference type="SUPFAM" id="SSF52317">
    <property type="entry name" value="Class I glutamine amidotransferase-like"/>
    <property type="match status" value="1"/>
</dbReference>
<dbReference type="GO" id="GO:0036381">
    <property type="term" value="F:pyridoxal 5'-phosphate synthase (glutamine hydrolysing) activity"/>
    <property type="evidence" value="ECO:0007669"/>
    <property type="project" value="UniProtKB-EC"/>
</dbReference>
<dbReference type="Gene3D" id="3.40.50.880">
    <property type="match status" value="1"/>
</dbReference>
<sequence>MVAVTSFLLASTGALLGGSLRGSPVAPRVSVAVRMADDFKVGVIALQGGFREHLNAIERQGGVTGMEVRTAADLAEVDALILPGGESTAQGHCIVESGMLEPLREFTASKPVWGVCAGMILLADHLEKATGQPLIGALRIGVERNAFGRQIDSRYREFKLSGEAAEASLSQQSYFIRAPVVSELGEGVEVLASLPDDRVVAVRQSNLLATCFHPEISNDDSWLNFFLNKVVGVDSSSQPLPNPTTKAPWQFTPADDGYGSLAVKRAFPVFQQGGVIMDVVDGEQARIAEAAGACAVMALERIPADIKRDGGVARMSDPKMIKEVMAATSLPVMAKSRIGHFAESRVLEALAVDCIDESEVLTAADEDNHIDKRPFNIPFVCGAQDLGEALRRIAEGAALIRLKGNAGTGNVIQAVRHARSVFSEIRTVCAMRDDEVFVYAKNQRVPVELVEQVRSAGRLPVVTFAAGGLATPADVALLMELGCDGVFVGSGIFKGENPARRAAAMVAACAHYRDPLKVAEVSTGLGKAMVGLLEHEPPASVAALLDQQLAGKELRNAENAIGGIDASVAA</sequence>
<evidence type="ECO:0000256" key="12">
    <source>
        <dbReference type="PROSITE-ProRule" id="PRU00481"/>
    </source>
</evidence>
<dbReference type="PROSITE" id="PS01235">
    <property type="entry name" value="PDXS_SNZ_1"/>
    <property type="match status" value="1"/>
</dbReference>
<dbReference type="InterPro" id="IPR001852">
    <property type="entry name" value="PdxS/SNZ"/>
</dbReference>
<dbReference type="InterPro" id="IPR002161">
    <property type="entry name" value="PdxT/SNO"/>
</dbReference>
<evidence type="ECO:0000256" key="10">
    <source>
        <dbReference type="ARBA" id="ARBA00047992"/>
    </source>
</evidence>
<evidence type="ECO:0000256" key="7">
    <source>
        <dbReference type="ARBA" id="ARBA00022962"/>
    </source>
</evidence>
<reference evidence="15" key="1">
    <citation type="submission" date="2021-01" db="EMBL/GenBank/DDBJ databases">
        <authorList>
            <person name="Corre E."/>
            <person name="Pelletier E."/>
            <person name="Niang G."/>
            <person name="Scheremetjew M."/>
            <person name="Finn R."/>
            <person name="Kale V."/>
            <person name="Holt S."/>
            <person name="Cochrane G."/>
            <person name="Meng A."/>
            <person name="Brown T."/>
            <person name="Cohen L."/>
        </authorList>
    </citation>
    <scope>NUCLEOTIDE SEQUENCE</scope>
    <source>
        <strain evidence="15">PLY182g</strain>
    </source>
</reference>
<dbReference type="InterPro" id="IPR033755">
    <property type="entry name" value="PdxS/SNZ_N"/>
</dbReference>
<dbReference type="AlphaFoldDB" id="A0A7S0LGW8"/>
<feature type="domain" description="PdxS/SNZ N-terminal" evidence="14">
    <location>
        <begin position="262"/>
        <end position="466"/>
    </location>
</feature>
<gene>
    <name evidence="15" type="ORF">CPEL01642_LOCUS14746</name>
</gene>
<evidence type="ECO:0000313" key="15">
    <source>
        <dbReference type="EMBL" id="CAD8611368.1"/>
    </source>
</evidence>